<dbReference type="Gene3D" id="1.25.40.10">
    <property type="entry name" value="Tetratricopeptide repeat domain"/>
    <property type="match status" value="1"/>
</dbReference>
<dbReference type="SUPFAM" id="SSF144059">
    <property type="entry name" value="ImpE-like"/>
    <property type="match status" value="1"/>
</dbReference>
<dbReference type="Pfam" id="PF07024">
    <property type="entry name" value="ImpE"/>
    <property type="match status" value="1"/>
</dbReference>
<dbReference type="AlphaFoldDB" id="A0A952FPK6"/>
<organism evidence="1 2">
    <name type="scientific">Inquilinus limosus</name>
    <dbReference type="NCBI Taxonomy" id="171674"/>
    <lineage>
        <taxon>Bacteria</taxon>
        <taxon>Pseudomonadati</taxon>
        <taxon>Pseudomonadota</taxon>
        <taxon>Alphaproteobacteria</taxon>
        <taxon>Rhodospirillales</taxon>
        <taxon>Rhodospirillaceae</taxon>
        <taxon>Inquilinus</taxon>
    </lineage>
</organism>
<dbReference type="Proteomes" id="UP000700706">
    <property type="component" value="Unassembled WGS sequence"/>
</dbReference>
<accession>A0A952FPK6</accession>
<proteinExistence type="predicted"/>
<dbReference type="PIRSF" id="PIRSF029288">
    <property type="entry name" value="SciE_ImpE"/>
    <property type="match status" value="1"/>
</dbReference>
<gene>
    <name evidence="1" type="ORF">JF625_12940</name>
</gene>
<sequence>MTDATAHFQAGQLSDAVAVALADVKAKPGDTGKRVFLAELLCFAGDFERADRQLDVIGDQDPGAALGLALFRQLIRGAQARAEYFSAGRLPEFLSPPEAHLQKLLEAGIALREGRDDEAARLAGEAEAARPPCPGRIDDTEFDDFRDVDDMVAPVFEVLTSTGKYYWVPAERVLAAEFHAPERSRDLLWRRVTMSVADGPDGDVYLPVVYAAPGPAAPGGAEDAARLGRVTEWLGGDGSPARGVGQRCWLAGETAVPILQARHFAARPVA</sequence>
<name>A0A952FPK6_9PROT</name>
<comment type="caution">
    <text evidence="1">The sequence shown here is derived from an EMBL/GenBank/DDBJ whole genome shotgun (WGS) entry which is preliminary data.</text>
</comment>
<reference evidence="1" key="1">
    <citation type="submission" date="2020-06" db="EMBL/GenBank/DDBJ databases">
        <title>Stable isotope informed genome-resolved metagenomics uncovers potential trophic interactions in rhizosphere soil.</title>
        <authorList>
            <person name="Starr E.P."/>
            <person name="Shi S."/>
            <person name="Blazewicz S.J."/>
            <person name="Koch B.J."/>
            <person name="Probst A.J."/>
            <person name="Hungate B.A."/>
            <person name="Pett-Ridge J."/>
            <person name="Firestone M.K."/>
            <person name="Banfield J.F."/>
        </authorList>
    </citation>
    <scope>NUCLEOTIDE SEQUENCE</scope>
    <source>
        <strain evidence="1">YM_69_17</strain>
    </source>
</reference>
<dbReference type="EMBL" id="JAEKLZ010000195">
    <property type="protein sequence ID" value="MBW8726046.1"/>
    <property type="molecule type" value="Genomic_DNA"/>
</dbReference>
<evidence type="ECO:0000313" key="1">
    <source>
        <dbReference type="EMBL" id="MBW8726046.1"/>
    </source>
</evidence>
<protein>
    <submittedName>
        <fullName evidence="1">SciE type virulence protein</fullName>
    </submittedName>
</protein>
<evidence type="ECO:0000313" key="2">
    <source>
        <dbReference type="Proteomes" id="UP000700706"/>
    </source>
</evidence>
<dbReference type="InterPro" id="IPR011990">
    <property type="entry name" value="TPR-like_helical_dom_sf"/>
</dbReference>
<dbReference type="InterPro" id="IPR009211">
    <property type="entry name" value="TagJ"/>
</dbReference>